<sequence>MQCLQLLGSMDWSRMMRDAGIADSPGRAEACKMQRFEATFREKSGWEHVEIIDAMSYHGALKKLKGRSKTLFSLCVIND</sequence>
<name>G8EY38_9CAUD</name>
<accession>G8EY38</accession>
<protein>
    <submittedName>
        <fullName evidence="1">Uncharacterized protein</fullName>
    </submittedName>
</protein>
<dbReference type="Proteomes" id="UP000297591">
    <property type="component" value="Segment"/>
</dbReference>
<evidence type="ECO:0000313" key="2">
    <source>
        <dbReference type="Proteomes" id="UP000297591"/>
    </source>
</evidence>
<reference evidence="1 2" key="1">
    <citation type="submission" date="2010-12" db="EMBL/GenBank/DDBJ databases">
        <title>The Genome Sequence of Synechococcus phage S-CAM8 0608SB47.</title>
        <authorList>
            <consortium name="The Broad Institute Genome Sequencing Platform"/>
            <person name="Henn M.R."/>
            <person name="Martiny J."/>
            <person name="Weihe C."/>
            <person name="Levin J."/>
            <person name="Malboeuf C."/>
            <person name="Casali M."/>
            <person name="Russ C."/>
            <person name="Lennon N."/>
            <person name="Chapman S.B."/>
            <person name="Erlich R."/>
            <person name="Young S.K."/>
            <person name="Yandava C."/>
            <person name="Zeng Q."/>
            <person name="Alvarado L."/>
            <person name="Anderson S."/>
            <person name="Berlin A."/>
            <person name="Chen Z."/>
            <person name="Freedman E."/>
            <person name="Gellesch M."/>
            <person name="Goldberg J."/>
            <person name="Green L."/>
            <person name="Griggs A."/>
            <person name="Gujja S."/>
            <person name="Heilman E.R."/>
            <person name="Heiman D."/>
            <person name="Hollinger A."/>
            <person name="Howarth C."/>
            <person name="Larson L."/>
            <person name="Mehta T."/>
            <person name="Pearson M."/>
            <person name="Roberts A."/>
            <person name="Ryan E."/>
            <person name="Saif S."/>
            <person name="Shea T."/>
            <person name="Shenoy N."/>
            <person name="Sisk P."/>
            <person name="Stolte C."/>
            <person name="Sykes S."/>
            <person name="White J."/>
            <person name="Haas B."/>
            <person name="Nusbaum C."/>
            <person name="Birren B."/>
        </authorList>
    </citation>
    <scope>NUCLEOTIDE SEQUENCE [LARGE SCALE GENOMIC DNA]</scope>
    <source>
        <strain evidence="1 2">0608SB47</strain>
    </source>
</reference>
<dbReference type="EMBL" id="JF974299">
    <property type="protein sequence ID" value="AET72728.1"/>
    <property type="molecule type" value="Genomic_DNA"/>
</dbReference>
<gene>
    <name evidence="1" type="ORF">SXFG_00179</name>
</gene>
<organism evidence="1 2">
    <name type="scientific">Synechococcus phage S-CAM8</name>
    <dbReference type="NCBI Taxonomy" id="754038"/>
    <lineage>
        <taxon>Viruses</taxon>
        <taxon>Duplodnaviria</taxon>
        <taxon>Heunggongvirae</taxon>
        <taxon>Uroviricota</taxon>
        <taxon>Caudoviricetes</taxon>
        <taxon>Pantevenvirales</taxon>
        <taxon>Kyanoviridae</taxon>
        <taxon>Neritesvirus</taxon>
        <taxon>Neritesvirus scam8</taxon>
    </lineage>
</organism>
<evidence type="ECO:0000313" key="1">
    <source>
        <dbReference type="EMBL" id="AET72728.1"/>
    </source>
</evidence>
<proteinExistence type="predicted"/>